<evidence type="ECO:0000259" key="3">
    <source>
        <dbReference type="PROSITE" id="PS51186"/>
    </source>
</evidence>
<dbReference type="CDD" id="cd04301">
    <property type="entry name" value="NAT_SF"/>
    <property type="match status" value="1"/>
</dbReference>
<sequence>MFRAYGAFYETAFDDAQLDHVGELLLDSASGIDVIVAEDDAGRVVGFAHFRSHPDTFSAGHDWFLDDLFVEPDTRGGGIGSALVEAVAQRARATGPAGTLRWITAQSNERAQRVYDRVARRTTWVTYEKDL</sequence>
<dbReference type="Gene3D" id="3.40.630.30">
    <property type="match status" value="1"/>
</dbReference>
<name>A0ABQ6KCK2_9MICO</name>
<dbReference type="InterPro" id="IPR051016">
    <property type="entry name" value="Diverse_Substrate_AcTransf"/>
</dbReference>
<accession>A0ABQ6KCK2</accession>
<dbReference type="RefSeq" id="WP_284255055.1">
    <property type="nucleotide sequence ID" value="NZ_BSVB01000001.1"/>
</dbReference>
<organism evidence="4 5">
    <name type="scientific">Pseudolysinimonas kribbensis</name>
    <dbReference type="NCBI Taxonomy" id="433641"/>
    <lineage>
        <taxon>Bacteria</taxon>
        <taxon>Bacillati</taxon>
        <taxon>Actinomycetota</taxon>
        <taxon>Actinomycetes</taxon>
        <taxon>Micrococcales</taxon>
        <taxon>Microbacteriaceae</taxon>
        <taxon>Pseudolysinimonas</taxon>
    </lineage>
</organism>
<evidence type="ECO:0000256" key="2">
    <source>
        <dbReference type="ARBA" id="ARBA00023315"/>
    </source>
</evidence>
<dbReference type="InterPro" id="IPR000182">
    <property type="entry name" value="GNAT_dom"/>
</dbReference>
<feature type="domain" description="N-acetyltransferase" evidence="3">
    <location>
        <begin position="1"/>
        <end position="131"/>
    </location>
</feature>
<evidence type="ECO:0000313" key="4">
    <source>
        <dbReference type="EMBL" id="GMA96490.1"/>
    </source>
</evidence>
<comment type="caution">
    <text evidence="4">The sequence shown here is derived from an EMBL/GenBank/DDBJ whole genome shotgun (WGS) entry which is preliminary data.</text>
</comment>
<keyword evidence="5" id="KW-1185">Reference proteome</keyword>
<keyword evidence="2" id="KW-0012">Acyltransferase</keyword>
<gene>
    <name evidence="4" type="ORF">GCM10025881_33140</name>
</gene>
<evidence type="ECO:0000256" key="1">
    <source>
        <dbReference type="ARBA" id="ARBA00022679"/>
    </source>
</evidence>
<proteinExistence type="predicted"/>
<dbReference type="Pfam" id="PF00583">
    <property type="entry name" value="Acetyltransf_1"/>
    <property type="match status" value="1"/>
</dbReference>
<dbReference type="PANTHER" id="PTHR10545">
    <property type="entry name" value="DIAMINE N-ACETYLTRANSFERASE"/>
    <property type="match status" value="1"/>
</dbReference>
<reference evidence="5" key="1">
    <citation type="journal article" date="2019" name="Int. J. Syst. Evol. Microbiol.">
        <title>The Global Catalogue of Microorganisms (GCM) 10K type strain sequencing project: providing services to taxonomists for standard genome sequencing and annotation.</title>
        <authorList>
            <consortium name="The Broad Institute Genomics Platform"/>
            <consortium name="The Broad Institute Genome Sequencing Center for Infectious Disease"/>
            <person name="Wu L."/>
            <person name="Ma J."/>
        </authorList>
    </citation>
    <scope>NUCLEOTIDE SEQUENCE [LARGE SCALE GENOMIC DNA]</scope>
    <source>
        <strain evidence="5">NBRC 108894</strain>
    </source>
</reference>
<protein>
    <submittedName>
        <fullName evidence="4">GCN5 family N-acetyltransferase</fullName>
    </submittedName>
</protein>
<evidence type="ECO:0000313" key="5">
    <source>
        <dbReference type="Proteomes" id="UP001157034"/>
    </source>
</evidence>
<dbReference type="PROSITE" id="PS51186">
    <property type="entry name" value="GNAT"/>
    <property type="match status" value="1"/>
</dbReference>
<dbReference type="PANTHER" id="PTHR10545:SF42">
    <property type="entry name" value="ACETYLTRANSFERASE"/>
    <property type="match status" value="1"/>
</dbReference>
<dbReference type="InterPro" id="IPR016181">
    <property type="entry name" value="Acyl_CoA_acyltransferase"/>
</dbReference>
<dbReference type="SUPFAM" id="SSF55729">
    <property type="entry name" value="Acyl-CoA N-acyltransferases (Nat)"/>
    <property type="match status" value="1"/>
</dbReference>
<dbReference type="Proteomes" id="UP001157034">
    <property type="component" value="Unassembled WGS sequence"/>
</dbReference>
<dbReference type="EMBL" id="BSVB01000001">
    <property type="protein sequence ID" value="GMA96490.1"/>
    <property type="molecule type" value="Genomic_DNA"/>
</dbReference>
<keyword evidence="1" id="KW-0808">Transferase</keyword>